<dbReference type="eggNOG" id="COG1136">
    <property type="taxonomic scope" value="Bacteria"/>
</dbReference>
<dbReference type="PATRIC" id="fig|1293597.4.peg.1227"/>
<accession>A0A0R1M553</accession>
<dbReference type="PANTHER" id="PTHR24220">
    <property type="entry name" value="IMPORT ATP-BINDING PROTEIN"/>
    <property type="match status" value="1"/>
</dbReference>
<name>A0A0R1M553_9LACO</name>
<proteinExistence type="predicted"/>
<dbReference type="InterPro" id="IPR015854">
    <property type="entry name" value="ABC_transpr_LolD-like"/>
</dbReference>
<reference evidence="2 3" key="1">
    <citation type="journal article" date="2015" name="Genome Announc.">
        <title>Expanding the biotechnology potential of lactobacilli through comparative genomics of 213 strains and associated genera.</title>
        <authorList>
            <person name="Sun Z."/>
            <person name="Harris H.M."/>
            <person name="McCann A."/>
            <person name="Guo C."/>
            <person name="Argimon S."/>
            <person name="Zhang W."/>
            <person name="Yang X."/>
            <person name="Jeffery I.B."/>
            <person name="Cooney J.C."/>
            <person name="Kagawa T.F."/>
            <person name="Liu W."/>
            <person name="Song Y."/>
            <person name="Salvetti E."/>
            <person name="Wrobel A."/>
            <person name="Rasinkangas P."/>
            <person name="Parkhill J."/>
            <person name="Rea M.C."/>
            <person name="O'Sullivan O."/>
            <person name="Ritari J."/>
            <person name="Douillard F.P."/>
            <person name="Paul Ross R."/>
            <person name="Yang R."/>
            <person name="Briner A.E."/>
            <person name="Felis G.E."/>
            <person name="de Vos W.M."/>
            <person name="Barrangou R."/>
            <person name="Klaenhammer T.R."/>
            <person name="Caufield P.W."/>
            <person name="Cui Y."/>
            <person name="Zhang H."/>
            <person name="O'Toole P.W."/>
        </authorList>
    </citation>
    <scope>NUCLEOTIDE SEQUENCE [LARGE SCALE GENOMIC DNA]</scope>
    <source>
        <strain evidence="2 3">DSM 19284</strain>
    </source>
</reference>
<evidence type="ECO:0000313" key="2">
    <source>
        <dbReference type="EMBL" id="KRL00740.1"/>
    </source>
</evidence>
<dbReference type="AlphaFoldDB" id="A0A0R1M553"/>
<dbReference type="Gene3D" id="3.40.50.300">
    <property type="entry name" value="P-loop containing nucleotide triphosphate hydrolases"/>
    <property type="match status" value="1"/>
</dbReference>
<dbReference type="InterPro" id="IPR003439">
    <property type="entry name" value="ABC_transporter-like_ATP-bd"/>
</dbReference>
<comment type="caution">
    <text evidence="2">The sequence shown here is derived from an EMBL/GenBank/DDBJ whole genome shotgun (WGS) entry which is preliminary data.</text>
</comment>
<feature type="domain" description="ABC transporter" evidence="1">
    <location>
        <begin position="5"/>
        <end position="50"/>
    </location>
</feature>
<dbReference type="GO" id="GO:0022857">
    <property type="term" value="F:transmembrane transporter activity"/>
    <property type="evidence" value="ECO:0007669"/>
    <property type="project" value="TreeGrafter"/>
</dbReference>
<dbReference type="SUPFAM" id="SSF52540">
    <property type="entry name" value="P-loop containing nucleoside triphosphate hydrolases"/>
    <property type="match status" value="1"/>
</dbReference>
<dbReference type="Pfam" id="PF00005">
    <property type="entry name" value="ABC_tran"/>
    <property type="match status" value="1"/>
</dbReference>
<dbReference type="GO" id="GO:0005886">
    <property type="term" value="C:plasma membrane"/>
    <property type="evidence" value="ECO:0007669"/>
    <property type="project" value="TreeGrafter"/>
</dbReference>
<dbReference type="STRING" id="1293597.FC20_GL001144"/>
<protein>
    <submittedName>
        <fullName evidence="2">ABC superfamily ATP binding cassette transporter, ABC protein</fullName>
    </submittedName>
</protein>
<gene>
    <name evidence="2" type="ORF">FC20_GL001144</name>
</gene>
<dbReference type="GO" id="GO:0005524">
    <property type="term" value="F:ATP binding"/>
    <property type="evidence" value="ECO:0007669"/>
    <property type="project" value="InterPro"/>
</dbReference>
<sequence length="117" mass="12792">MDAGDVLTSVGLKNRIDNFPVQLSGGEQQRVAIARAVAKQPKLLLCDEPTGALDYETGKQVLLLLQDMARKKGTTVVIVTHNAALAPIGDRVIHLRDAKVEKVELNPHPQDIQTLEY</sequence>
<dbReference type="PANTHER" id="PTHR24220:SF686">
    <property type="entry name" value="BLL7988 PROTEIN"/>
    <property type="match status" value="1"/>
</dbReference>
<evidence type="ECO:0000313" key="3">
    <source>
        <dbReference type="Proteomes" id="UP000051074"/>
    </source>
</evidence>
<evidence type="ECO:0000259" key="1">
    <source>
        <dbReference type="Pfam" id="PF00005"/>
    </source>
</evidence>
<dbReference type="InterPro" id="IPR027417">
    <property type="entry name" value="P-loop_NTPase"/>
</dbReference>
<keyword evidence="3" id="KW-1185">Reference proteome</keyword>
<dbReference type="GO" id="GO:0016887">
    <property type="term" value="F:ATP hydrolysis activity"/>
    <property type="evidence" value="ECO:0007669"/>
    <property type="project" value="InterPro"/>
</dbReference>
<dbReference type="EMBL" id="AZDU01000036">
    <property type="protein sequence ID" value="KRL00740.1"/>
    <property type="molecule type" value="Genomic_DNA"/>
</dbReference>
<dbReference type="Proteomes" id="UP000051074">
    <property type="component" value="Unassembled WGS sequence"/>
</dbReference>
<organism evidence="2 3">
    <name type="scientific">Lactobacillus equicursoris DSM 19284 = JCM 14600 = CIP 110162</name>
    <dbReference type="NCBI Taxonomy" id="1293597"/>
    <lineage>
        <taxon>Bacteria</taxon>
        <taxon>Bacillati</taxon>
        <taxon>Bacillota</taxon>
        <taxon>Bacilli</taxon>
        <taxon>Lactobacillales</taxon>
        <taxon>Lactobacillaceae</taxon>
        <taxon>Lactobacillus</taxon>
    </lineage>
</organism>